<dbReference type="VEuPathDB" id="FungiDB:UREG_01406"/>
<reference evidence="4" key="1">
    <citation type="journal article" date="2009" name="Genome Res.">
        <title>Comparative genomic analyses of the human fungal pathogens Coccidioides and their relatives.</title>
        <authorList>
            <person name="Sharpton T.J."/>
            <person name="Stajich J.E."/>
            <person name="Rounsley S.D."/>
            <person name="Gardner M.J."/>
            <person name="Wortman J.R."/>
            <person name="Jordar V.S."/>
            <person name="Maiti R."/>
            <person name="Kodira C.D."/>
            <person name="Neafsey D.E."/>
            <person name="Zeng Q."/>
            <person name="Hung C.-Y."/>
            <person name="McMahan C."/>
            <person name="Muszewska A."/>
            <person name="Grynberg M."/>
            <person name="Mandel M.A."/>
            <person name="Kellner E.M."/>
            <person name="Barker B.M."/>
            <person name="Galgiani J.N."/>
            <person name="Orbach M.J."/>
            <person name="Kirkland T.N."/>
            <person name="Cole G.T."/>
            <person name="Henn M.R."/>
            <person name="Birren B.W."/>
            <person name="Taylor J.W."/>
        </authorList>
    </citation>
    <scope>NUCLEOTIDE SEQUENCE [LARGE SCALE GENOMIC DNA]</scope>
    <source>
        <strain evidence="4">UAMH 1704</strain>
    </source>
</reference>
<dbReference type="PANTHER" id="PTHR35870">
    <property type="entry name" value="PROTEIN, PUTATIVE (AFU_ORTHOLOGUE AFUA_5G03330)-RELATED"/>
    <property type="match status" value="1"/>
</dbReference>
<evidence type="ECO:0000313" key="4">
    <source>
        <dbReference type="Proteomes" id="UP000002058"/>
    </source>
</evidence>
<dbReference type="Proteomes" id="UP000002058">
    <property type="component" value="Unassembled WGS sequence"/>
</dbReference>
<dbReference type="OrthoDB" id="10265971at2759"/>
<name>C4JHY1_UNCRE</name>
<dbReference type="EMBL" id="CH476615">
    <property type="protein sequence ID" value="EEP76557.1"/>
    <property type="molecule type" value="Genomic_DNA"/>
</dbReference>
<dbReference type="KEGG" id="ure:UREG_01406"/>
<evidence type="ECO:0000313" key="3">
    <source>
        <dbReference type="EMBL" id="EEP76557.1"/>
    </source>
</evidence>
<dbReference type="GeneID" id="8442735"/>
<dbReference type="AlphaFoldDB" id="C4JHY1"/>
<feature type="region of interest" description="Disordered" evidence="2">
    <location>
        <begin position="576"/>
        <end position="596"/>
    </location>
</feature>
<evidence type="ECO:0000256" key="2">
    <source>
        <dbReference type="SAM" id="MobiDB-lite"/>
    </source>
</evidence>
<evidence type="ECO:0000256" key="1">
    <source>
        <dbReference type="ARBA" id="ARBA00023002"/>
    </source>
</evidence>
<gene>
    <name evidence="3" type="ORF">UREG_01406</name>
</gene>
<dbReference type="Pfam" id="PF14027">
    <property type="entry name" value="Questin_oxidase"/>
    <property type="match status" value="1"/>
</dbReference>
<dbReference type="InterPro" id="IPR019193">
    <property type="entry name" value="UBQ-conj_enz_E2-bd_prot"/>
</dbReference>
<dbReference type="InParanoid" id="C4JHY1"/>
<dbReference type="HOGENOM" id="CLU_402754_0_0_1"/>
<accession>C4JHY1</accession>
<feature type="compositionally biased region" description="Polar residues" evidence="2">
    <location>
        <begin position="576"/>
        <end position="585"/>
    </location>
</feature>
<keyword evidence="4" id="KW-1185">Reference proteome</keyword>
<dbReference type="InterPro" id="IPR025337">
    <property type="entry name" value="Questin_oxidase-like"/>
</dbReference>
<dbReference type="eggNOG" id="ENOG502QVA4">
    <property type="taxonomic scope" value="Eukaryota"/>
</dbReference>
<organism evidence="3 4">
    <name type="scientific">Uncinocarpus reesii (strain UAMH 1704)</name>
    <dbReference type="NCBI Taxonomy" id="336963"/>
    <lineage>
        <taxon>Eukaryota</taxon>
        <taxon>Fungi</taxon>
        <taxon>Dikarya</taxon>
        <taxon>Ascomycota</taxon>
        <taxon>Pezizomycotina</taxon>
        <taxon>Eurotiomycetes</taxon>
        <taxon>Eurotiomycetidae</taxon>
        <taxon>Onygenales</taxon>
        <taxon>Onygenaceae</taxon>
        <taxon>Uncinocarpus</taxon>
    </lineage>
</organism>
<dbReference type="STRING" id="336963.C4JHY1"/>
<dbReference type="Pfam" id="PF09814">
    <property type="entry name" value="HECT_2"/>
    <property type="match status" value="1"/>
</dbReference>
<keyword evidence="1" id="KW-0560">Oxidoreductase</keyword>
<dbReference type="PANTHER" id="PTHR35870:SF6">
    <property type="entry name" value="MGS207 PROTEIN"/>
    <property type="match status" value="1"/>
</dbReference>
<dbReference type="GO" id="GO:0016491">
    <property type="term" value="F:oxidoreductase activity"/>
    <property type="evidence" value="ECO:0007669"/>
    <property type="project" value="UniProtKB-KW"/>
</dbReference>
<proteinExistence type="predicted"/>
<protein>
    <submittedName>
        <fullName evidence="3">Uncharacterized protein</fullName>
    </submittedName>
</protein>
<dbReference type="RefSeq" id="XP_002541890.1">
    <property type="nucleotide sequence ID" value="XM_002541844.1"/>
</dbReference>
<sequence length="703" mass="79167">MLSQLSNIIPSFRHFSKQPAERTVEVPPVETHNIETAHEKSARSLKHLLKLNHVKFSVLYRELSFYNHIPHFLSTAYLLGGDAEHLNQLYESESKELEPWVDSPGEIGDDDWKAFLGKREYQRAWLDFFEDEVVRCGYDWKQVAQEYLFADTTPLISSVVSGCYAYEIGSREVAMEALSMAASCYGDIHQYSDDPSYRHFTSTYKTASVFEGIDRLQNDKAFDDLFEGTSVANFDTLFKSCETPLLNHWAAWDITNATEQFEDIQQLATALLVNSARPHKSSFVYLLTTTHALRVIFPLTPAQFHIPLLKQWWLLALAVYVSELRPQFNASSINEIKTYDLKGRTWDWVSQNALQGKMSVAANYVQPLRAMREAERTQLKGSLVNLTAVWGGGARGGTETRGKSNTANSGALHVCRVCMCLAALDLVRATSLDNVPRQLLAQPKNKTPKLGGNHLRHSRLKDPIHTMTTQNLAKPRLYAELFPNISQITVYVTLLDYHPAPSSTGTSQAFFEVLPSRETLSFSYRGQKQVLRLPGRLSSETPLKFSLPPKFANDKRTTTTHENEFHFRLQVDVTDPLTTPSDISSPQPPWSAKHMNPDTRIGCRNCGNYLLEPQKPAQIIWKDLPSANWAELMDLWHCHKPDSHEDDKQRHGDGDASANIGSVAAKGYGAGNHTVCQADTVLVDAMNFYLTETNCVGVEPTVR</sequence>
<dbReference type="OMA" id="TTTHENE"/>